<proteinExistence type="inferred from homology"/>
<feature type="transmembrane region" description="Helical" evidence="3">
    <location>
        <begin position="120"/>
        <end position="139"/>
    </location>
</feature>
<dbReference type="Pfam" id="PF07690">
    <property type="entry name" value="MFS_1"/>
    <property type="match status" value="1"/>
</dbReference>
<dbReference type="GO" id="GO:0016020">
    <property type="term" value="C:membrane"/>
    <property type="evidence" value="ECO:0007669"/>
    <property type="project" value="UniProtKB-SubCell"/>
</dbReference>
<reference evidence="5" key="2">
    <citation type="submission" date="2023-06" db="EMBL/GenBank/DDBJ databases">
        <authorList>
            <consortium name="Lawrence Berkeley National Laboratory"/>
            <person name="Haridas S."/>
            <person name="Hensen N."/>
            <person name="Bonometti L."/>
            <person name="Westerberg I."/>
            <person name="Brannstrom I.O."/>
            <person name="Guillou S."/>
            <person name="Cros-Aarteil S."/>
            <person name="Calhoun S."/>
            <person name="Kuo A."/>
            <person name="Mondo S."/>
            <person name="Pangilinan J."/>
            <person name="Riley R."/>
            <person name="Labutti K."/>
            <person name="Andreopoulos B."/>
            <person name="Lipzen A."/>
            <person name="Chen C."/>
            <person name="Yanf M."/>
            <person name="Daum C."/>
            <person name="Ng V."/>
            <person name="Clum A."/>
            <person name="Steindorff A."/>
            <person name="Ohm R."/>
            <person name="Martin F."/>
            <person name="Silar P."/>
            <person name="Natvig D."/>
            <person name="Lalanne C."/>
            <person name="Gautier V."/>
            <person name="Ament-Velasquez S.L."/>
            <person name="Kruys A."/>
            <person name="Hutchinson M.I."/>
            <person name="Powell A.J."/>
            <person name="Barry K."/>
            <person name="Miller A.N."/>
            <person name="Grigoriev I.V."/>
            <person name="Debuchy R."/>
            <person name="Gladieux P."/>
            <person name="Thoren M.H."/>
            <person name="Johannesson H."/>
        </authorList>
    </citation>
    <scope>NUCLEOTIDE SEQUENCE</scope>
    <source>
        <strain evidence="5">CBS 955.72</strain>
    </source>
</reference>
<evidence type="ECO:0000313" key="5">
    <source>
        <dbReference type="EMBL" id="KAK3364721.1"/>
    </source>
</evidence>
<dbReference type="PANTHER" id="PTHR11360:SF252">
    <property type="entry name" value="MAJOR FACILITATOR SUPERFAMILY (MFS) PROFILE DOMAIN-CONTAINING PROTEIN-RELATED"/>
    <property type="match status" value="1"/>
</dbReference>
<feature type="transmembrane region" description="Helical" evidence="3">
    <location>
        <begin position="62"/>
        <end position="81"/>
    </location>
</feature>
<dbReference type="InterPro" id="IPR050327">
    <property type="entry name" value="Proton-linked_MCT"/>
</dbReference>
<evidence type="ECO:0000313" key="6">
    <source>
        <dbReference type="Proteomes" id="UP001275084"/>
    </source>
</evidence>
<feature type="transmembrane region" description="Helical" evidence="3">
    <location>
        <begin position="272"/>
        <end position="292"/>
    </location>
</feature>
<sequence>MSICSLGLANAFGIFQAHYQTSFLASYPPSSIAWIGTTQGFLVNVVGLISGRLYDAGYTKSLVYVGSALNVAGLLATSFSVTYVQTFLSLGVCVGLGSGTFYVPSLAIVATYFDERKRPLATGIAATGAGLGGVVYPILFRVLVDRVGFSWAVRSFSCINASLLIVSCLLVRPLIVETDITDPHSVRCDTDSSTTELSTTTFPKEQHTASKGEILDKKKQLLDKTAFRDRPFILFSISLFFLWLGVDIPFFFLPSFVQGRLKLSADLGDYLLAIMNASATIGRLFLGLAAVYAGGAFAVWQFAIGASCILLACWVAVHDLPGIIVFVVLYGGLTGGVISLVSAALLVISPDLARVGTRLGMSGVLAGFGFLIGPPVAGAIQSTSAGYIGQSIFAAAAYFAAFGVLWVARALHKRGSFSV</sequence>
<dbReference type="Proteomes" id="UP001275084">
    <property type="component" value="Unassembled WGS sequence"/>
</dbReference>
<comment type="caution">
    <text evidence="5">The sequence shown here is derived from an EMBL/GenBank/DDBJ whole genome shotgun (WGS) entry which is preliminary data.</text>
</comment>
<keyword evidence="3" id="KW-0812">Transmembrane</keyword>
<dbReference type="Gene3D" id="1.20.1250.20">
    <property type="entry name" value="MFS general substrate transporter like domains"/>
    <property type="match status" value="1"/>
</dbReference>
<evidence type="ECO:0000256" key="1">
    <source>
        <dbReference type="ARBA" id="ARBA00004141"/>
    </source>
</evidence>
<feature type="transmembrane region" description="Helical" evidence="3">
    <location>
        <begin position="87"/>
        <end position="113"/>
    </location>
</feature>
<protein>
    <submittedName>
        <fullName evidence="5">Major facilitator superfamily domain-containing protein</fullName>
    </submittedName>
</protein>
<evidence type="ECO:0000256" key="3">
    <source>
        <dbReference type="SAM" id="Phobius"/>
    </source>
</evidence>
<feature type="domain" description="Major facilitator superfamily (MFS) profile" evidence="4">
    <location>
        <begin position="1"/>
        <end position="415"/>
    </location>
</feature>
<reference evidence="5" key="1">
    <citation type="journal article" date="2023" name="Mol. Phylogenet. Evol.">
        <title>Genome-scale phylogeny and comparative genomics of the fungal order Sordariales.</title>
        <authorList>
            <person name="Hensen N."/>
            <person name="Bonometti L."/>
            <person name="Westerberg I."/>
            <person name="Brannstrom I.O."/>
            <person name="Guillou S."/>
            <person name="Cros-Aarteil S."/>
            <person name="Calhoun S."/>
            <person name="Haridas S."/>
            <person name="Kuo A."/>
            <person name="Mondo S."/>
            <person name="Pangilinan J."/>
            <person name="Riley R."/>
            <person name="LaButti K."/>
            <person name="Andreopoulos B."/>
            <person name="Lipzen A."/>
            <person name="Chen C."/>
            <person name="Yan M."/>
            <person name="Daum C."/>
            <person name="Ng V."/>
            <person name="Clum A."/>
            <person name="Steindorff A."/>
            <person name="Ohm R.A."/>
            <person name="Martin F."/>
            <person name="Silar P."/>
            <person name="Natvig D.O."/>
            <person name="Lalanne C."/>
            <person name="Gautier V."/>
            <person name="Ament-Velasquez S.L."/>
            <person name="Kruys A."/>
            <person name="Hutchinson M.I."/>
            <person name="Powell A.J."/>
            <person name="Barry K."/>
            <person name="Miller A.N."/>
            <person name="Grigoriev I.V."/>
            <person name="Debuchy R."/>
            <person name="Gladieux P."/>
            <person name="Hiltunen Thoren M."/>
            <person name="Johannesson H."/>
        </authorList>
    </citation>
    <scope>NUCLEOTIDE SEQUENCE</scope>
    <source>
        <strain evidence="5">CBS 955.72</strain>
    </source>
</reference>
<feature type="transmembrane region" description="Helical" evidence="3">
    <location>
        <begin position="387"/>
        <end position="408"/>
    </location>
</feature>
<comment type="subcellular location">
    <subcellularLocation>
        <location evidence="1">Membrane</location>
        <topology evidence="1">Multi-pass membrane protein</topology>
    </subcellularLocation>
</comment>
<organism evidence="5 6">
    <name type="scientific">Lasiosphaeria hispida</name>
    <dbReference type="NCBI Taxonomy" id="260671"/>
    <lineage>
        <taxon>Eukaryota</taxon>
        <taxon>Fungi</taxon>
        <taxon>Dikarya</taxon>
        <taxon>Ascomycota</taxon>
        <taxon>Pezizomycotina</taxon>
        <taxon>Sordariomycetes</taxon>
        <taxon>Sordariomycetidae</taxon>
        <taxon>Sordariales</taxon>
        <taxon>Lasiosphaeriaceae</taxon>
        <taxon>Lasiosphaeria</taxon>
    </lineage>
</organism>
<evidence type="ECO:0000259" key="4">
    <source>
        <dbReference type="PROSITE" id="PS50850"/>
    </source>
</evidence>
<keyword evidence="3" id="KW-1133">Transmembrane helix</keyword>
<dbReference type="SUPFAM" id="SSF103473">
    <property type="entry name" value="MFS general substrate transporter"/>
    <property type="match status" value="1"/>
</dbReference>
<dbReference type="GO" id="GO:0022857">
    <property type="term" value="F:transmembrane transporter activity"/>
    <property type="evidence" value="ECO:0007669"/>
    <property type="project" value="InterPro"/>
</dbReference>
<evidence type="ECO:0000256" key="2">
    <source>
        <dbReference type="ARBA" id="ARBA00006727"/>
    </source>
</evidence>
<feature type="transmembrane region" description="Helical" evidence="3">
    <location>
        <begin position="151"/>
        <end position="171"/>
    </location>
</feature>
<feature type="transmembrane region" description="Helical" evidence="3">
    <location>
        <begin position="32"/>
        <end position="50"/>
    </location>
</feature>
<keyword evidence="3" id="KW-0472">Membrane</keyword>
<keyword evidence="6" id="KW-1185">Reference proteome</keyword>
<dbReference type="InterPro" id="IPR036259">
    <property type="entry name" value="MFS_trans_sf"/>
</dbReference>
<dbReference type="EMBL" id="JAUIQD010000001">
    <property type="protein sequence ID" value="KAK3364721.1"/>
    <property type="molecule type" value="Genomic_DNA"/>
</dbReference>
<feature type="transmembrane region" description="Helical" evidence="3">
    <location>
        <begin position="359"/>
        <end position="381"/>
    </location>
</feature>
<dbReference type="PANTHER" id="PTHR11360">
    <property type="entry name" value="MONOCARBOXYLATE TRANSPORTER"/>
    <property type="match status" value="1"/>
</dbReference>
<feature type="transmembrane region" description="Helical" evidence="3">
    <location>
        <begin position="323"/>
        <end position="347"/>
    </location>
</feature>
<feature type="transmembrane region" description="Helical" evidence="3">
    <location>
        <begin position="299"/>
        <end position="317"/>
    </location>
</feature>
<feature type="transmembrane region" description="Helical" evidence="3">
    <location>
        <begin position="232"/>
        <end position="252"/>
    </location>
</feature>
<dbReference type="InterPro" id="IPR011701">
    <property type="entry name" value="MFS"/>
</dbReference>
<name>A0AAJ0HXI1_9PEZI</name>
<accession>A0AAJ0HXI1</accession>
<dbReference type="AlphaFoldDB" id="A0AAJ0HXI1"/>
<dbReference type="InterPro" id="IPR020846">
    <property type="entry name" value="MFS_dom"/>
</dbReference>
<dbReference type="PROSITE" id="PS50850">
    <property type="entry name" value="MFS"/>
    <property type="match status" value="1"/>
</dbReference>
<comment type="similarity">
    <text evidence="2">Belongs to the major facilitator superfamily. Monocarboxylate porter (TC 2.A.1.13) family.</text>
</comment>
<gene>
    <name evidence="5" type="ORF">B0T25DRAFT_576922</name>
</gene>